<evidence type="ECO:0000313" key="1">
    <source>
        <dbReference type="EMBL" id="TFK62511.1"/>
    </source>
</evidence>
<protein>
    <submittedName>
        <fullName evidence="1">Uncharacterized protein</fullName>
    </submittedName>
</protein>
<keyword evidence="2" id="KW-1185">Reference proteome</keyword>
<proteinExistence type="predicted"/>
<reference evidence="1 2" key="1">
    <citation type="journal article" date="2019" name="Nat. Ecol. Evol.">
        <title>Megaphylogeny resolves global patterns of mushroom evolution.</title>
        <authorList>
            <person name="Varga T."/>
            <person name="Krizsan K."/>
            <person name="Foldi C."/>
            <person name="Dima B."/>
            <person name="Sanchez-Garcia M."/>
            <person name="Sanchez-Ramirez S."/>
            <person name="Szollosi G.J."/>
            <person name="Szarkandi J.G."/>
            <person name="Papp V."/>
            <person name="Albert L."/>
            <person name="Andreopoulos W."/>
            <person name="Angelini C."/>
            <person name="Antonin V."/>
            <person name="Barry K.W."/>
            <person name="Bougher N.L."/>
            <person name="Buchanan P."/>
            <person name="Buyck B."/>
            <person name="Bense V."/>
            <person name="Catcheside P."/>
            <person name="Chovatia M."/>
            <person name="Cooper J."/>
            <person name="Damon W."/>
            <person name="Desjardin D."/>
            <person name="Finy P."/>
            <person name="Geml J."/>
            <person name="Haridas S."/>
            <person name="Hughes K."/>
            <person name="Justo A."/>
            <person name="Karasinski D."/>
            <person name="Kautmanova I."/>
            <person name="Kiss B."/>
            <person name="Kocsube S."/>
            <person name="Kotiranta H."/>
            <person name="LaButti K.M."/>
            <person name="Lechner B.E."/>
            <person name="Liimatainen K."/>
            <person name="Lipzen A."/>
            <person name="Lukacs Z."/>
            <person name="Mihaltcheva S."/>
            <person name="Morgado L.N."/>
            <person name="Niskanen T."/>
            <person name="Noordeloos M.E."/>
            <person name="Ohm R.A."/>
            <person name="Ortiz-Santana B."/>
            <person name="Ovrebo C."/>
            <person name="Racz N."/>
            <person name="Riley R."/>
            <person name="Savchenko A."/>
            <person name="Shiryaev A."/>
            <person name="Soop K."/>
            <person name="Spirin V."/>
            <person name="Szebenyi C."/>
            <person name="Tomsovsky M."/>
            <person name="Tulloss R.E."/>
            <person name="Uehling J."/>
            <person name="Grigoriev I.V."/>
            <person name="Vagvolgyi C."/>
            <person name="Papp T."/>
            <person name="Martin F.M."/>
            <person name="Miettinen O."/>
            <person name="Hibbett D.S."/>
            <person name="Nagy L.G."/>
        </authorList>
    </citation>
    <scope>NUCLEOTIDE SEQUENCE [LARGE SCALE GENOMIC DNA]</scope>
    <source>
        <strain evidence="1 2">NL-1719</strain>
    </source>
</reference>
<gene>
    <name evidence="1" type="ORF">BDN72DRAFT_882586</name>
</gene>
<sequence length="402" mass="45347">MPLTQVCSRWRAVAHGTPIIWQGLKCAVYLHPDKYERQETIEFIQSWLSRAAYLPLSIVAVPLDLGPGLPPVGSGDLMARQDLHGPTGIAPFHPWLLLGNKFNLIKDIIIHDAPRIRDLHITFPPYYRHTVALLQENVDFPLLEDAVLDFENDLGDTYILTPPPTYFFLGNAPRLRKLRFGTFQMDDLARILINWSQLTHFEMGRISPTYFLHIVRKTTCLQYCKATLDDGLEPILFNPILVPNAMPNIPNLAPNVANVPNLLIPPNLPNNPNFLPGNLPILLPNIQNGLVNVPFNMLGAPVPSPYTIHIPSLHTLDLTTAPRRSMLPVNGPLDSSEFPNLKILSLASDDWYTFSRSLFRTTIFLSEFHLKIQSPRQRDVLKNALSNPALSQLTHLTIRMNN</sequence>
<dbReference type="Proteomes" id="UP000308600">
    <property type="component" value="Unassembled WGS sequence"/>
</dbReference>
<dbReference type="EMBL" id="ML208576">
    <property type="protein sequence ID" value="TFK62511.1"/>
    <property type="molecule type" value="Genomic_DNA"/>
</dbReference>
<accession>A0ACD3AA17</accession>
<name>A0ACD3AA17_9AGAR</name>
<evidence type="ECO:0000313" key="2">
    <source>
        <dbReference type="Proteomes" id="UP000308600"/>
    </source>
</evidence>
<organism evidence="1 2">
    <name type="scientific">Pluteus cervinus</name>
    <dbReference type="NCBI Taxonomy" id="181527"/>
    <lineage>
        <taxon>Eukaryota</taxon>
        <taxon>Fungi</taxon>
        <taxon>Dikarya</taxon>
        <taxon>Basidiomycota</taxon>
        <taxon>Agaricomycotina</taxon>
        <taxon>Agaricomycetes</taxon>
        <taxon>Agaricomycetidae</taxon>
        <taxon>Agaricales</taxon>
        <taxon>Pluteineae</taxon>
        <taxon>Pluteaceae</taxon>
        <taxon>Pluteus</taxon>
    </lineage>
</organism>